<evidence type="ECO:0000256" key="1">
    <source>
        <dbReference type="SAM" id="MobiDB-lite"/>
    </source>
</evidence>
<evidence type="ECO:0000313" key="2">
    <source>
        <dbReference type="EMBL" id="CCE21899.1"/>
    </source>
</evidence>
<protein>
    <submittedName>
        <fullName evidence="2">Uncharacterized protein</fullName>
    </submittedName>
</protein>
<gene>
    <name evidence="2" type="ordered locus">MEALZ_0199</name>
</gene>
<evidence type="ECO:0000313" key="3">
    <source>
        <dbReference type="Proteomes" id="UP000008315"/>
    </source>
</evidence>
<dbReference type="PATRIC" id="fig|271065.3.peg.205"/>
<reference evidence="3" key="1">
    <citation type="journal article" date="2012" name="J. Bacteriol.">
        <title>Genome sequence of the haloalkaliphilic methanotrophic bacterium Methylomicrobium alcaliphilum 20Z.</title>
        <authorList>
            <person name="Vuilleumier S."/>
            <person name="Khmelenina V.N."/>
            <person name="Bringel F."/>
            <person name="Reshetnikov A.S."/>
            <person name="Lajus A."/>
            <person name="Mangenot S."/>
            <person name="Rouy Z."/>
            <person name="Op den Camp H.J."/>
            <person name="Jetten M.S."/>
            <person name="Dispirito A.A."/>
            <person name="Dunfield P."/>
            <person name="Klotz M.G."/>
            <person name="Semrau J.D."/>
            <person name="Stein L.Y."/>
            <person name="Barbe V."/>
            <person name="Medigue C."/>
            <person name="Trotsenko Y.A."/>
            <person name="Kalyuzhnaya M.G."/>
        </authorList>
    </citation>
    <scope>NUCLEOTIDE SEQUENCE [LARGE SCALE GENOMIC DNA]</scope>
    <source>
        <strain evidence="3">DSM 19304 / NCIMB 14124 / VKM B-2133 / 20Z</strain>
    </source>
</reference>
<dbReference type="Proteomes" id="UP000008315">
    <property type="component" value="Chromosome"/>
</dbReference>
<feature type="region of interest" description="Disordered" evidence="1">
    <location>
        <begin position="1"/>
        <end position="20"/>
    </location>
</feature>
<feature type="compositionally biased region" description="Polar residues" evidence="1">
    <location>
        <begin position="11"/>
        <end position="20"/>
    </location>
</feature>
<organism evidence="2 3">
    <name type="scientific">Methylotuvimicrobium alcaliphilum (strain DSM 19304 / NCIMB 14124 / VKM B-2133 / 20Z)</name>
    <name type="common">Methylomicrobium alcaliphilum</name>
    <dbReference type="NCBI Taxonomy" id="1091494"/>
    <lineage>
        <taxon>Bacteria</taxon>
        <taxon>Pseudomonadati</taxon>
        <taxon>Pseudomonadota</taxon>
        <taxon>Gammaproteobacteria</taxon>
        <taxon>Methylococcales</taxon>
        <taxon>Methylococcaceae</taxon>
        <taxon>Methylotuvimicrobium</taxon>
    </lineage>
</organism>
<proteinExistence type="predicted"/>
<sequence length="144" mass="15995">MERQRKLSAVHTGSNAQSRTQNRYRRIAVDQVNFGGKTMIAKTIGIAGKQPKLSPEQYQDFASRLKKAAEALDPTERESIMRTALLCDLIALVVRLNPKHKPPLFELLKNGKVIAYCNVSALSGDDLGVFMEAGYSFRSGKLEI</sequence>
<dbReference type="STRING" id="1091494.MEALZ_0199"/>
<name>G4SVC3_META2</name>
<dbReference type="KEGG" id="mah:MEALZ_0199"/>
<dbReference type="AlphaFoldDB" id="G4SVC3"/>
<dbReference type="HOGENOM" id="CLU_1794239_0_0_6"/>
<dbReference type="RefSeq" id="WP_014146710.1">
    <property type="nucleotide sequence ID" value="NC_016112.1"/>
</dbReference>
<keyword evidence="3" id="KW-1185">Reference proteome</keyword>
<dbReference type="EMBL" id="FO082060">
    <property type="protein sequence ID" value="CCE21899.1"/>
    <property type="molecule type" value="Genomic_DNA"/>
</dbReference>
<accession>G4SVC3</accession>